<dbReference type="SUPFAM" id="SSF50182">
    <property type="entry name" value="Sm-like ribonucleoproteins"/>
    <property type="match status" value="1"/>
</dbReference>
<dbReference type="Pfam" id="PF21082">
    <property type="entry name" value="MS_channel_3rd"/>
    <property type="match status" value="1"/>
</dbReference>
<feature type="domain" description="Mechanosensitive ion channel MscS C-terminal" evidence="9">
    <location>
        <begin position="257"/>
        <end position="339"/>
    </location>
</feature>
<dbReference type="GO" id="GO:0005886">
    <property type="term" value="C:plasma membrane"/>
    <property type="evidence" value="ECO:0007669"/>
    <property type="project" value="UniProtKB-SubCell"/>
</dbReference>
<keyword evidence="4 7" id="KW-0812">Transmembrane</keyword>
<feature type="transmembrane region" description="Helical" evidence="7">
    <location>
        <begin position="12"/>
        <end position="33"/>
    </location>
</feature>
<keyword evidence="5 7" id="KW-1133">Transmembrane helix</keyword>
<name>A0A844GW29_9CHRO</name>
<evidence type="ECO:0000313" key="11">
    <source>
        <dbReference type="EMBL" id="MTF38415.1"/>
    </source>
</evidence>
<dbReference type="InterPro" id="IPR049278">
    <property type="entry name" value="MS_channel_C"/>
</dbReference>
<proteinExistence type="inferred from homology"/>
<feature type="transmembrane region" description="Helical" evidence="7">
    <location>
        <begin position="137"/>
        <end position="156"/>
    </location>
</feature>
<dbReference type="Pfam" id="PF21088">
    <property type="entry name" value="MS_channel_1st"/>
    <property type="match status" value="1"/>
</dbReference>
<dbReference type="InterPro" id="IPR049142">
    <property type="entry name" value="MS_channel_1st"/>
</dbReference>
<dbReference type="GO" id="GO:0055085">
    <property type="term" value="P:transmembrane transport"/>
    <property type="evidence" value="ECO:0007669"/>
    <property type="project" value="InterPro"/>
</dbReference>
<feature type="transmembrane region" description="Helical" evidence="7">
    <location>
        <begin position="89"/>
        <end position="110"/>
    </location>
</feature>
<dbReference type="SUPFAM" id="SSF82861">
    <property type="entry name" value="Mechanosensitive channel protein MscS (YggB), transmembrane region"/>
    <property type="match status" value="1"/>
</dbReference>
<evidence type="ECO:0000256" key="1">
    <source>
        <dbReference type="ARBA" id="ARBA00004651"/>
    </source>
</evidence>
<feature type="domain" description="Mechanosensitive ion channel MscS" evidence="8">
    <location>
        <begin position="183"/>
        <end position="249"/>
    </location>
</feature>
<keyword evidence="6 7" id="KW-0472">Membrane</keyword>
<feature type="transmembrane region" description="Helical" evidence="7">
    <location>
        <begin position="54"/>
        <end position="77"/>
    </location>
</feature>
<reference evidence="11 12" key="1">
    <citation type="submission" date="2019-11" db="EMBL/GenBank/DDBJ databases">
        <title>Isolation of a new High Light Tolerant Cyanobacteria.</title>
        <authorList>
            <person name="Dobson Z."/>
            <person name="Vaughn N."/>
            <person name="Vaughn M."/>
            <person name="Fromme P."/>
            <person name="Mazor Y."/>
        </authorList>
    </citation>
    <scope>NUCLEOTIDE SEQUENCE [LARGE SCALE GENOMIC DNA]</scope>
    <source>
        <strain evidence="11 12">0216</strain>
    </source>
</reference>
<dbReference type="PANTHER" id="PTHR30566:SF25">
    <property type="entry name" value="INNER MEMBRANE PROTEIN"/>
    <property type="match status" value="1"/>
</dbReference>
<dbReference type="InterPro" id="IPR010920">
    <property type="entry name" value="LSM_dom_sf"/>
</dbReference>
<dbReference type="InterPro" id="IPR011066">
    <property type="entry name" value="MscS_channel_C_sf"/>
</dbReference>
<evidence type="ECO:0000256" key="3">
    <source>
        <dbReference type="ARBA" id="ARBA00022475"/>
    </source>
</evidence>
<dbReference type="Proteomes" id="UP000437131">
    <property type="component" value="Unassembled WGS sequence"/>
</dbReference>
<dbReference type="InterPro" id="IPR023408">
    <property type="entry name" value="MscS_beta-dom_sf"/>
</dbReference>
<dbReference type="AlphaFoldDB" id="A0A844GW29"/>
<evidence type="ECO:0000256" key="5">
    <source>
        <dbReference type="ARBA" id="ARBA00022989"/>
    </source>
</evidence>
<evidence type="ECO:0000256" key="7">
    <source>
        <dbReference type="SAM" id="Phobius"/>
    </source>
</evidence>
<evidence type="ECO:0000259" key="10">
    <source>
        <dbReference type="Pfam" id="PF21088"/>
    </source>
</evidence>
<dbReference type="EMBL" id="WMIA01000005">
    <property type="protein sequence ID" value="MTF38415.1"/>
    <property type="molecule type" value="Genomic_DNA"/>
</dbReference>
<organism evidence="11 12">
    <name type="scientific">Cyanobacterium aponinum 0216</name>
    <dbReference type="NCBI Taxonomy" id="2676140"/>
    <lineage>
        <taxon>Bacteria</taxon>
        <taxon>Bacillati</taxon>
        <taxon>Cyanobacteriota</taxon>
        <taxon>Cyanophyceae</taxon>
        <taxon>Oscillatoriophycideae</taxon>
        <taxon>Chroococcales</taxon>
        <taxon>Geminocystaceae</taxon>
        <taxon>Cyanobacterium</taxon>
    </lineage>
</organism>
<dbReference type="Gene3D" id="3.30.70.100">
    <property type="match status" value="1"/>
</dbReference>
<evidence type="ECO:0000259" key="8">
    <source>
        <dbReference type="Pfam" id="PF00924"/>
    </source>
</evidence>
<gene>
    <name evidence="11" type="ORF">GGC33_05705</name>
</gene>
<comment type="caution">
    <text evidence="11">The sequence shown here is derived from an EMBL/GenBank/DDBJ whole genome shotgun (WGS) entry which is preliminary data.</text>
</comment>
<evidence type="ECO:0000256" key="6">
    <source>
        <dbReference type="ARBA" id="ARBA00023136"/>
    </source>
</evidence>
<evidence type="ECO:0000259" key="9">
    <source>
        <dbReference type="Pfam" id="PF21082"/>
    </source>
</evidence>
<sequence length="352" mass="40133">MLDFFINLSEKLPSLVKDIIISIFLLVLGYFFLRVAKNIVVRQLKKISKDNQNLLAYKITNILAKHFLPITYFGLFYLTIKEIQLHRSILGAVKTFSIIATTFCVGRLLVDISKILIEYYGQKYHDSNKEIERKINALFPALRVVIWTLATIFILSNLGFDIGAIVAGLGIGGVALALASQGILQDLFSYFAILFDRPFEISDLVAIDDYIGYVEHIGIKTTRIKALTGEQLILANTDLTNSRLRNFKRMQRRQVILKIGVVYETENAVLETIPDIIKEALIGIKNVTFDIAFFSGFGNFSLNFDVIYYVHSNELYISRMAQNEVNFAIKKAFYHHKIIFAYPTQTLYVNNN</sequence>
<dbReference type="Pfam" id="PF00924">
    <property type="entry name" value="MS_channel_2nd"/>
    <property type="match status" value="1"/>
</dbReference>
<dbReference type="InterPro" id="IPR006685">
    <property type="entry name" value="MscS_channel_2nd"/>
</dbReference>
<accession>A0A844GW29</accession>
<evidence type="ECO:0000256" key="2">
    <source>
        <dbReference type="ARBA" id="ARBA00008017"/>
    </source>
</evidence>
<dbReference type="SUPFAM" id="SSF82689">
    <property type="entry name" value="Mechanosensitive channel protein MscS (YggB), C-terminal domain"/>
    <property type="match status" value="1"/>
</dbReference>
<dbReference type="PANTHER" id="PTHR30566">
    <property type="entry name" value="YNAI-RELATED MECHANOSENSITIVE ION CHANNEL"/>
    <property type="match status" value="1"/>
</dbReference>
<comment type="similarity">
    <text evidence="2">Belongs to the MscS (TC 1.A.23) family.</text>
</comment>
<feature type="domain" description="Mechanosensitive ion channel transmembrane helices 2/3" evidence="10">
    <location>
        <begin position="142"/>
        <end position="181"/>
    </location>
</feature>
<protein>
    <submittedName>
        <fullName evidence="11">Mechanosensitive ion channel</fullName>
    </submittedName>
</protein>
<keyword evidence="3" id="KW-1003">Cell membrane</keyword>
<dbReference type="InterPro" id="IPR011014">
    <property type="entry name" value="MscS_channel_TM-2"/>
</dbReference>
<feature type="transmembrane region" description="Helical" evidence="7">
    <location>
        <begin position="162"/>
        <end position="184"/>
    </location>
</feature>
<dbReference type="RefSeq" id="WP_099436335.1">
    <property type="nucleotide sequence ID" value="NZ_WMIA01000005.1"/>
</dbReference>
<dbReference type="Gene3D" id="2.30.30.60">
    <property type="match status" value="1"/>
</dbReference>
<dbReference type="Gene3D" id="1.10.287.1260">
    <property type="match status" value="1"/>
</dbReference>
<evidence type="ECO:0000313" key="12">
    <source>
        <dbReference type="Proteomes" id="UP000437131"/>
    </source>
</evidence>
<comment type="subcellular location">
    <subcellularLocation>
        <location evidence="1">Cell membrane</location>
        <topology evidence="1">Multi-pass membrane protein</topology>
    </subcellularLocation>
</comment>
<evidence type="ECO:0000256" key="4">
    <source>
        <dbReference type="ARBA" id="ARBA00022692"/>
    </source>
</evidence>